<dbReference type="Gene3D" id="3.20.20.190">
    <property type="entry name" value="Phosphatidylinositol (PI) phosphodiesterase"/>
    <property type="match status" value="1"/>
</dbReference>
<evidence type="ECO:0000313" key="3">
    <source>
        <dbReference type="EMBL" id="GGA91224.1"/>
    </source>
</evidence>
<dbReference type="SUPFAM" id="SSF51695">
    <property type="entry name" value="PLC-like phosphodiesterases"/>
    <property type="match status" value="1"/>
</dbReference>
<dbReference type="EMBL" id="LT906464">
    <property type="protein sequence ID" value="SNW01022.1"/>
    <property type="molecule type" value="Genomic_DNA"/>
</dbReference>
<dbReference type="AlphaFoldDB" id="A0A240C083"/>
<keyword evidence="6" id="KW-1185">Reference proteome</keyword>
<dbReference type="Pfam" id="PF03009">
    <property type="entry name" value="GDPD"/>
    <property type="match status" value="1"/>
</dbReference>
<reference evidence="3" key="4">
    <citation type="submission" date="2024-05" db="EMBL/GenBank/DDBJ databases">
        <authorList>
            <person name="Sun Q."/>
            <person name="Sedlacek I."/>
        </authorList>
    </citation>
    <scope>NUCLEOTIDE SEQUENCE</scope>
    <source>
        <strain evidence="3">CCM 4175</strain>
    </source>
</reference>
<protein>
    <submittedName>
        <fullName evidence="4">Glycerophosphoryl diester phosphodiesterase</fullName>
        <ecNumber evidence="4">3.1.4.46</ecNumber>
    </submittedName>
</protein>
<dbReference type="PANTHER" id="PTHR46211:SF7">
    <property type="entry name" value="GLYCEROPHOSPHODIESTER PHOSPHODIESTERASE"/>
    <property type="match status" value="1"/>
</dbReference>
<dbReference type="InterPro" id="IPR030395">
    <property type="entry name" value="GP_PDE_dom"/>
</dbReference>
<name>A0A240C083_9STAP</name>
<dbReference type="InterPro" id="IPR017946">
    <property type="entry name" value="PLC-like_Pdiesterase_TIM-brl"/>
</dbReference>
<dbReference type="EMBL" id="BMCB01000007">
    <property type="protein sequence ID" value="GGA91224.1"/>
    <property type="molecule type" value="Genomic_DNA"/>
</dbReference>
<keyword evidence="1" id="KW-0732">Signal</keyword>
<evidence type="ECO:0000256" key="1">
    <source>
        <dbReference type="SAM" id="SignalP"/>
    </source>
</evidence>
<dbReference type="CDD" id="cd08601">
    <property type="entry name" value="GDPD_SaGlpQ_like"/>
    <property type="match status" value="1"/>
</dbReference>
<keyword evidence="4" id="KW-0378">Hydrolase</keyword>
<feature type="signal peptide" evidence="1">
    <location>
        <begin position="1"/>
        <end position="30"/>
    </location>
</feature>
<dbReference type="Proteomes" id="UP000652995">
    <property type="component" value="Unassembled WGS sequence"/>
</dbReference>
<dbReference type="GO" id="GO:0006629">
    <property type="term" value="P:lipid metabolic process"/>
    <property type="evidence" value="ECO:0007669"/>
    <property type="project" value="InterPro"/>
</dbReference>
<evidence type="ECO:0000313" key="4">
    <source>
        <dbReference type="EMBL" id="SNW01022.1"/>
    </source>
</evidence>
<organism evidence="4 5">
    <name type="scientific">Staphylococcus muscae</name>
    <dbReference type="NCBI Taxonomy" id="1294"/>
    <lineage>
        <taxon>Bacteria</taxon>
        <taxon>Bacillati</taxon>
        <taxon>Bacillota</taxon>
        <taxon>Bacilli</taxon>
        <taxon>Bacillales</taxon>
        <taxon>Staphylococcaceae</taxon>
        <taxon>Staphylococcus</taxon>
    </lineage>
</organism>
<dbReference type="RefSeq" id="WP_095115906.1">
    <property type="nucleotide sequence ID" value="NZ_BMCB01000007.1"/>
</dbReference>
<gene>
    <name evidence="4" type="primary">glpQ</name>
    <name evidence="3" type="ORF">GCM10007183_14280</name>
    <name evidence="4" type="ORF">SAMEA4412661_00598</name>
</gene>
<dbReference type="GO" id="GO:0008889">
    <property type="term" value="F:glycerophosphodiester phosphodiesterase activity"/>
    <property type="evidence" value="ECO:0007669"/>
    <property type="project" value="UniProtKB-EC"/>
</dbReference>
<proteinExistence type="predicted"/>
<dbReference type="Proteomes" id="UP000243706">
    <property type="component" value="Chromosome 1"/>
</dbReference>
<evidence type="ECO:0000313" key="5">
    <source>
        <dbReference type="Proteomes" id="UP000243706"/>
    </source>
</evidence>
<dbReference type="EC" id="3.1.4.46" evidence="4"/>
<feature type="chain" id="PRO_5030041776" evidence="1">
    <location>
        <begin position="31"/>
        <end position="314"/>
    </location>
</feature>
<sequence>MKYTSKVLVSAGLTASLLVSPLITSNFAHANVMKNSHNNQQASYLSPSHQNVLNKSHVNIGHRGASGYAPEHTFTAYDKSLREMGADYLEIDLQMTKDGHLVAMHDETVDRTTNGTGRVSDYTLDELKQLDAGSWFNTAYPDQQNQDYVGQQVPTLDEIFSRYGTQTNYYIETKSPDVYPGMEEKLLSALKKHGLDKKNHLSKGKVVIQSFSQESLLKLHNLYPNIPLVQLMDVGELQQYSDNDLAYISSYAIGVGPDYKDLTAQNTQLLRRHGFHIHPYTVNDAESMKRLNDYGVTGLFTNYPDIYSNIINES</sequence>
<feature type="domain" description="GP-PDE" evidence="2">
    <location>
        <begin position="57"/>
        <end position="311"/>
    </location>
</feature>
<evidence type="ECO:0000259" key="2">
    <source>
        <dbReference type="PROSITE" id="PS51704"/>
    </source>
</evidence>
<reference evidence="4 5" key="2">
    <citation type="submission" date="2017-06" db="EMBL/GenBank/DDBJ databases">
        <authorList>
            <consortium name="Pathogen Informatics"/>
        </authorList>
    </citation>
    <scope>NUCLEOTIDE SEQUENCE [LARGE SCALE GENOMIC DNA]</scope>
    <source>
        <strain evidence="4 5">NCTC13833</strain>
    </source>
</reference>
<dbReference type="KEGG" id="smus:C7J88_10070"/>
<dbReference type="OrthoDB" id="384721at2"/>
<evidence type="ECO:0000313" key="6">
    <source>
        <dbReference type="Proteomes" id="UP000652995"/>
    </source>
</evidence>
<reference evidence="3" key="1">
    <citation type="journal article" date="2014" name="Int. J. Syst. Evol. Microbiol.">
        <title>Complete genome of a new Firmicutes species belonging to the dominant human colonic microbiota ('Ruminococcus bicirculans') reveals two chromosomes and a selective capacity to utilize plant glucans.</title>
        <authorList>
            <consortium name="NISC Comparative Sequencing Program"/>
            <person name="Wegmann U."/>
            <person name="Louis P."/>
            <person name="Goesmann A."/>
            <person name="Henrissat B."/>
            <person name="Duncan S.H."/>
            <person name="Flint H.J."/>
        </authorList>
    </citation>
    <scope>NUCLEOTIDE SEQUENCE</scope>
    <source>
        <strain evidence="3">CCM 4175</strain>
    </source>
</reference>
<dbReference type="PROSITE" id="PS51704">
    <property type="entry name" value="GP_PDE"/>
    <property type="match status" value="1"/>
</dbReference>
<reference evidence="6" key="3">
    <citation type="journal article" date="2019" name="Int. J. Syst. Evol. Microbiol.">
        <title>The Global Catalogue of Microorganisms (GCM) 10K type strain sequencing project: providing services to taxonomists for standard genome sequencing and annotation.</title>
        <authorList>
            <consortium name="The Broad Institute Genomics Platform"/>
            <consortium name="The Broad Institute Genome Sequencing Center for Infectious Disease"/>
            <person name="Wu L."/>
            <person name="Ma J."/>
        </authorList>
    </citation>
    <scope>NUCLEOTIDE SEQUENCE [LARGE SCALE GENOMIC DNA]</scope>
    <source>
        <strain evidence="6">CCM 4175</strain>
    </source>
</reference>
<dbReference type="PANTHER" id="PTHR46211">
    <property type="entry name" value="GLYCEROPHOSPHORYL DIESTER PHOSPHODIESTERASE"/>
    <property type="match status" value="1"/>
</dbReference>
<accession>A0A240C083</accession>